<sequence length="151" mass="15618">MYFGNFVVPSLLAQPDDLAAWTGAGAPANALAVLRSCTTLVLEGVQGTIYDVDPDTGLATDPVIAGALRDATCIQAAAWIALNIDPATGGVLQASKTARSKAIGSARVEYSDSEVQAVTAARAAAYRGLVPEAARFLQQRNLLGTNVWTIG</sequence>
<reference evidence="1 2" key="1">
    <citation type="submission" date="2015-02" db="EMBL/GenBank/DDBJ databases">
        <title>Draft genome sequences of ten Microbacterium spp. with emphasis on heavy metal contaminated environments.</title>
        <authorList>
            <person name="Corretto E."/>
        </authorList>
    </citation>
    <scope>NUCLEOTIDE SEQUENCE [LARGE SCALE GENOMIC DNA]</scope>
    <source>
        <strain evidence="1 2">DSM 18659</strain>
    </source>
</reference>
<gene>
    <name evidence="1" type="ORF">RR49_01163</name>
</gene>
<name>A0A0F0M078_9MICO</name>
<evidence type="ECO:0000313" key="2">
    <source>
        <dbReference type="Proteomes" id="UP000033451"/>
    </source>
</evidence>
<proteinExistence type="predicted"/>
<dbReference type="PATRIC" id="fig|400772.4.peg.1186"/>
<keyword evidence="2" id="KW-1185">Reference proteome</keyword>
<protein>
    <submittedName>
        <fullName evidence="1">Uncharacterized protein</fullName>
    </submittedName>
</protein>
<dbReference type="Proteomes" id="UP000033451">
    <property type="component" value="Unassembled WGS sequence"/>
</dbReference>
<accession>A0A0F0M078</accession>
<dbReference type="AlphaFoldDB" id="A0A0F0M078"/>
<comment type="caution">
    <text evidence="1">The sequence shown here is derived from an EMBL/GenBank/DDBJ whole genome shotgun (WGS) entry which is preliminary data.</text>
</comment>
<dbReference type="STRING" id="400772.RR49_01163"/>
<dbReference type="EMBL" id="JYIY01000069">
    <property type="protein sequence ID" value="KJL37051.1"/>
    <property type="molecule type" value="Genomic_DNA"/>
</dbReference>
<organism evidence="1 2">
    <name type="scientific">Microbacterium ginsengisoli</name>
    <dbReference type="NCBI Taxonomy" id="400772"/>
    <lineage>
        <taxon>Bacteria</taxon>
        <taxon>Bacillati</taxon>
        <taxon>Actinomycetota</taxon>
        <taxon>Actinomycetes</taxon>
        <taxon>Micrococcales</taxon>
        <taxon>Microbacteriaceae</taxon>
        <taxon>Microbacterium</taxon>
    </lineage>
</organism>
<evidence type="ECO:0000313" key="1">
    <source>
        <dbReference type="EMBL" id="KJL37051.1"/>
    </source>
</evidence>